<gene>
    <name evidence="7" type="primary">pgl</name>
    <name evidence="9" type="ORF">OS145_00575</name>
</gene>
<dbReference type="Pfam" id="PF01182">
    <property type="entry name" value="Glucosamine_iso"/>
    <property type="match status" value="1"/>
</dbReference>
<dbReference type="InterPro" id="IPR006148">
    <property type="entry name" value="Glc/Gal-6P_isomerase"/>
</dbReference>
<evidence type="ECO:0000256" key="7">
    <source>
        <dbReference type="RuleBase" id="RU365095"/>
    </source>
</evidence>
<evidence type="ECO:0000256" key="6">
    <source>
        <dbReference type="ARBA" id="ARBA00020337"/>
    </source>
</evidence>
<dbReference type="Proteomes" id="UP000016543">
    <property type="component" value="Unassembled WGS sequence"/>
</dbReference>
<dbReference type="SUPFAM" id="SSF100950">
    <property type="entry name" value="NagB/RpiA/CoA transferase-like"/>
    <property type="match status" value="1"/>
</dbReference>
<comment type="caution">
    <text evidence="9">The sequence shown here is derived from an EMBL/GenBank/DDBJ whole genome shotgun (WGS) entry which is preliminary data.</text>
</comment>
<protein>
    <recommendedName>
        <fullName evidence="6 7">6-phosphogluconolactonase</fullName>
        <shortName evidence="7">6PGL</shortName>
        <ecNumber evidence="5 7">3.1.1.31</ecNumber>
    </recommendedName>
</protein>
<comment type="catalytic activity">
    <reaction evidence="1 7">
        <text>6-phospho-D-glucono-1,5-lactone + H2O = 6-phospho-D-gluconate + H(+)</text>
        <dbReference type="Rhea" id="RHEA:12556"/>
        <dbReference type="ChEBI" id="CHEBI:15377"/>
        <dbReference type="ChEBI" id="CHEBI:15378"/>
        <dbReference type="ChEBI" id="CHEBI:57955"/>
        <dbReference type="ChEBI" id="CHEBI:58759"/>
        <dbReference type="EC" id="3.1.1.31"/>
    </reaction>
</comment>
<evidence type="ECO:0000313" key="9">
    <source>
        <dbReference type="EMBL" id="EAQ32451.1"/>
    </source>
</evidence>
<dbReference type="Gene3D" id="3.40.50.1360">
    <property type="match status" value="1"/>
</dbReference>
<proteinExistence type="inferred from homology"/>
<sequence>MNKIEGINVNTFDSNQALSSSLSDRIAEILACAIEQKGEATLVVSGGRTPKPLFSELNEQSIDWSKVTILLADERWVLPDSDDSNDKLIKTCLLKNKAAAAKYVSLFTGHEHAENAAKALETRIASLPTFDVVVLGMGNDGHTASLFPCCEQLEAGLTQPQALIATQPITAPYTRLSLTKQRLLNSHNVFFHITGDDKWSVLQTALEQPDPKKYPISDFVHAGTTPINVYYSAA</sequence>
<evidence type="ECO:0000256" key="2">
    <source>
        <dbReference type="ARBA" id="ARBA00002681"/>
    </source>
</evidence>
<dbReference type="InterPro" id="IPR005900">
    <property type="entry name" value="6-phosphogluconolactonase_DevB"/>
</dbReference>
<evidence type="ECO:0000259" key="8">
    <source>
        <dbReference type="Pfam" id="PF01182"/>
    </source>
</evidence>
<evidence type="ECO:0000256" key="1">
    <source>
        <dbReference type="ARBA" id="ARBA00000832"/>
    </source>
</evidence>
<evidence type="ECO:0000256" key="3">
    <source>
        <dbReference type="ARBA" id="ARBA00004961"/>
    </source>
</evidence>
<dbReference type="PANTHER" id="PTHR11054:SF0">
    <property type="entry name" value="6-PHOSPHOGLUCONOLACTONASE"/>
    <property type="match status" value="1"/>
</dbReference>
<evidence type="ECO:0000256" key="5">
    <source>
        <dbReference type="ARBA" id="ARBA00013198"/>
    </source>
</evidence>
<dbReference type="RefSeq" id="WP_006955414.1">
    <property type="nucleotide sequence ID" value="NZ_CH672405.1"/>
</dbReference>
<organism evidence="9 10">
    <name type="scientific">Idiomarina baltica OS145</name>
    <dbReference type="NCBI Taxonomy" id="314276"/>
    <lineage>
        <taxon>Bacteria</taxon>
        <taxon>Pseudomonadati</taxon>
        <taxon>Pseudomonadota</taxon>
        <taxon>Gammaproteobacteria</taxon>
        <taxon>Alteromonadales</taxon>
        <taxon>Idiomarinaceae</taxon>
        <taxon>Idiomarina</taxon>
    </lineage>
</organism>
<dbReference type="CDD" id="cd01400">
    <property type="entry name" value="6PGL"/>
    <property type="match status" value="1"/>
</dbReference>
<keyword evidence="7" id="KW-0378">Hydrolase</keyword>
<dbReference type="InterPro" id="IPR037171">
    <property type="entry name" value="NagB/RpiA_transferase-like"/>
</dbReference>
<dbReference type="EC" id="3.1.1.31" evidence="5 7"/>
<dbReference type="EMBL" id="AAMX01000005">
    <property type="protein sequence ID" value="EAQ32451.1"/>
    <property type="molecule type" value="Genomic_DNA"/>
</dbReference>
<dbReference type="InterPro" id="IPR039104">
    <property type="entry name" value="6PGL"/>
</dbReference>
<dbReference type="PANTHER" id="PTHR11054">
    <property type="entry name" value="6-PHOSPHOGLUCONOLACTONASE"/>
    <property type="match status" value="1"/>
</dbReference>
<comment type="similarity">
    <text evidence="4 7">Belongs to the glucosamine/galactosamine-6-phosphate isomerase family. 6-phosphogluconolactonase subfamily.</text>
</comment>
<comment type="pathway">
    <text evidence="3 7">Carbohydrate degradation; pentose phosphate pathway; D-ribulose 5-phosphate from D-glucose 6-phosphate (oxidative stage): step 2/3.</text>
</comment>
<keyword evidence="10" id="KW-1185">Reference proteome</keyword>
<dbReference type="NCBIfam" id="TIGR01198">
    <property type="entry name" value="pgl"/>
    <property type="match status" value="1"/>
</dbReference>
<comment type="function">
    <text evidence="2 7">Hydrolysis of 6-phosphogluconolactone to 6-phosphogluconate.</text>
</comment>
<reference evidence="9 10" key="1">
    <citation type="submission" date="2006-01" db="EMBL/GenBank/DDBJ databases">
        <authorList>
            <person name="Brettar I."/>
            <person name="Hofle M."/>
            <person name="Ferriera S."/>
            <person name="Johnson J."/>
            <person name="Kravitz S."/>
            <person name="Halpern A."/>
            <person name="Remington K."/>
            <person name="Beeson K."/>
            <person name="Tran B."/>
            <person name="Rogers Y.-H."/>
            <person name="Friedman R."/>
            <person name="Venter J.C."/>
        </authorList>
    </citation>
    <scope>NUCLEOTIDE SEQUENCE [LARGE SCALE GENOMIC DNA]</scope>
    <source>
        <strain evidence="9 10">OS145</strain>
    </source>
</reference>
<evidence type="ECO:0000256" key="4">
    <source>
        <dbReference type="ARBA" id="ARBA00010662"/>
    </source>
</evidence>
<feature type="domain" description="Glucosamine/galactosamine-6-phosphate isomerase" evidence="8">
    <location>
        <begin position="14"/>
        <end position="219"/>
    </location>
</feature>
<name>A0ABM9WNC4_9GAMM</name>
<accession>A0ABM9WNC4</accession>
<evidence type="ECO:0000313" key="10">
    <source>
        <dbReference type="Proteomes" id="UP000016543"/>
    </source>
</evidence>